<dbReference type="InterPro" id="IPR002553">
    <property type="entry name" value="Clathrin/coatomer_adapt-like_N"/>
</dbReference>
<comment type="similarity">
    <text evidence="1">Belongs to the adaptor complexes large subunit family.</text>
</comment>
<evidence type="ECO:0000256" key="2">
    <source>
        <dbReference type="ARBA" id="ARBA00022448"/>
    </source>
</evidence>
<dbReference type="GO" id="GO:0030131">
    <property type="term" value="C:clathrin adaptor complex"/>
    <property type="evidence" value="ECO:0007669"/>
    <property type="project" value="InterPro"/>
</dbReference>
<dbReference type="InterPro" id="IPR012295">
    <property type="entry name" value="TBP_dom_sf"/>
</dbReference>
<dbReference type="GO" id="GO:0012505">
    <property type="term" value="C:endomembrane system"/>
    <property type="evidence" value="ECO:0007669"/>
    <property type="project" value="UniProtKB-SubCell"/>
</dbReference>
<dbReference type="EMBL" id="CABDUW010006485">
    <property type="protein sequence ID" value="VTJ91149.1"/>
    <property type="molecule type" value="Genomic_DNA"/>
</dbReference>
<keyword evidence="2" id="KW-0813">Transport</keyword>
<dbReference type="FunFam" id="3.30.310.10:FF:000004">
    <property type="entry name" value="AP-2 complex subunit alpha"/>
    <property type="match status" value="1"/>
</dbReference>
<evidence type="ECO:0000259" key="7">
    <source>
        <dbReference type="SMART" id="SM00809"/>
    </source>
</evidence>
<evidence type="ECO:0000313" key="9">
    <source>
        <dbReference type="Proteomes" id="UP000335636"/>
    </source>
</evidence>
<dbReference type="Pfam" id="PF02296">
    <property type="entry name" value="Alpha_adaptin_C"/>
    <property type="match status" value="1"/>
</dbReference>
<evidence type="ECO:0000313" key="8">
    <source>
        <dbReference type="EMBL" id="VTJ91149.1"/>
    </source>
</evidence>
<gene>
    <name evidence="8" type="ORF">MONAX_5E036438</name>
</gene>
<dbReference type="PANTHER" id="PTHR22780">
    <property type="entry name" value="ADAPTIN, ALPHA/GAMMA/EPSILON"/>
    <property type="match status" value="1"/>
</dbReference>
<comment type="caution">
    <text evidence="8">The sequence shown here is derived from an EMBL/GenBank/DDBJ whole genome shotgun (WGS) entry which is preliminary data.</text>
</comment>
<proteinExistence type="inferred from homology"/>
<dbReference type="Gene3D" id="3.30.310.10">
    <property type="entry name" value="TATA-Binding Protein"/>
    <property type="match status" value="1"/>
</dbReference>
<dbReference type="InterPro" id="IPR009028">
    <property type="entry name" value="Coatomer/calthrin_app_sub_C"/>
</dbReference>
<accession>A0A5E4DFF3</accession>
<dbReference type="GO" id="GO:0016192">
    <property type="term" value="P:vesicle-mediated transport"/>
    <property type="evidence" value="ECO:0007669"/>
    <property type="project" value="InterPro"/>
</dbReference>
<dbReference type="InterPro" id="IPR050840">
    <property type="entry name" value="Adaptor_Complx_Large_Subunit"/>
</dbReference>
<protein>
    <recommendedName>
        <fullName evidence="7">Clathrin adaptor alpha/beta/gamma-adaptin appendage Ig-like subdomain domain-containing protein</fullName>
    </recommendedName>
</protein>
<dbReference type="SMART" id="SM00809">
    <property type="entry name" value="Alpha_adaptinC2"/>
    <property type="match status" value="1"/>
</dbReference>
<dbReference type="SUPFAM" id="SSF49348">
    <property type="entry name" value="Clathrin adaptor appendage domain"/>
    <property type="match status" value="1"/>
</dbReference>
<name>A0A5E4DFF3_MARMO</name>
<dbReference type="Pfam" id="PF02883">
    <property type="entry name" value="Alpha_adaptinC2"/>
    <property type="match status" value="1"/>
</dbReference>
<dbReference type="Proteomes" id="UP000335636">
    <property type="component" value="Unassembled WGS sequence"/>
</dbReference>
<dbReference type="FunFam" id="2.60.40.1230:FF:000003">
    <property type="entry name" value="AP-2 complex subunit alpha"/>
    <property type="match status" value="1"/>
</dbReference>
<dbReference type="InterPro" id="IPR011989">
    <property type="entry name" value="ARM-like"/>
</dbReference>
<dbReference type="SUPFAM" id="SSF55711">
    <property type="entry name" value="Subdomain of clathrin and coatomer appendage domain"/>
    <property type="match status" value="1"/>
</dbReference>
<dbReference type="AlphaFoldDB" id="A0A5E4DFF3"/>
<reference evidence="8" key="1">
    <citation type="submission" date="2019-04" db="EMBL/GenBank/DDBJ databases">
        <authorList>
            <person name="Alioto T."/>
            <person name="Alioto T."/>
        </authorList>
    </citation>
    <scope>NUCLEOTIDE SEQUENCE [LARGE SCALE GENOMIC DNA]</scope>
</reference>
<feature type="compositionally biased region" description="Pro residues" evidence="6">
    <location>
        <begin position="274"/>
        <end position="283"/>
    </location>
</feature>
<feature type="region of interest" description="Disordered" evidence="6">
    <location>
        <begin position="218"/>
        <end position="285"/>
    </location>
</feature>
<dbReference type="Pfam" id="PF01602">
    <property type="entry name" value="Adaptin_N"/>
    <property type="match status" value="1"/>
</dbReference>
<dbReference type="SUPFAM" id="SSF48371">
    <property type="entry name" value="ARM repeat"/>
    <property type="match status" value="1"/>
</dbReference>
<keyword evidence="9" id="KW-1185">Reference proteome</keyword>
<evidence type="ECO:0000256" key="6">
    <source>
        <dbReference type="SAM" id="MobiDB-lite"/>
    </source>
</evidence>
<dbReference type="InterPro" id="IPR013041">
    <property type="entry name" value="Clathrin_app_Ig-like_sf"/>
</dbReference>
<dbReference type="InterPro" id="IPR016024">
    <property type="entry name" value="ARM-type_fold"/>
</dbReference>
<comment type="subcellular location">
    <subcellularLocation>
        <location evidence="5">Endomembrane system</location>
        <topology evidence="5">Peripheral membrane protein</topology>
        <orientation evidence="5">Cytoplasmic side</orientation>
    </subcellularLocation>
</comment>
<sequence length="606" mass="67152">MCDRSNAQQIVAEMLSYLETADYSIREEIVLKVAILAEKYAVDYTWYVDTILNLIRIAGDYVSEEVWYRVIQIVINRDDVQGYAAKTVFEALQAPACHENLVKVGGYILGEFGNLIAGDPRSSPLIQFDLLHSKFHLCSVPTRALLLSTYIKFVNLFPEVKTTIQDVLRSDSQLKNADVELQQRAVEYLRLSTVASTDILATVLEEMPPFPERESSILAKLKKKKGPSTVTDLEETKRERSADVNGGPEPAPASTSAASTPSPSADLLGLGATPPAPAAPPPSSGGLLVDVFSDSASSVAPLAPGSEDNFARNPGSCTKYGKYRQGRLGSRQHDHLVATWERGVSHFLCSVPRHPCWCCACYKVSRFVCKNNGVLFENQLLQIGLKSEFRQNLGRMFIFYGNKTSTQFLNFTPTLICADDLQSNILGTTWASDTDIQTKPVDPTVDGGAQVQQVVNIECVSDFTEAPVLNIQFRYGGTFQNVSVKLPITLNKFFQPTEMASQDFFQRWKQLSNPQQEVQNIFKAKHPMDTEITKAKIIGFGSALLEEVDPNPANFVGAGIIHTRTTQIGCLLRLEPNLQAQMYRLTLRTSKDTVSQRLCELLSEQF</sequence>
<keyword evidence="4" id="KW-0472">Membrane</keyword>
<evidence type="ECO:0000256" key="5">
    <source>
        <dbReference type="ARBA" id="ARBA00029433"/>
    </source>
</evidence>
<dbReference type="Gene3D" id="1.25.10.10">
    <property type="entry name" value="Leucine-rich Repeat Variant"/>
    <property type="match status" value="1"/>
</dbReference>
<dbReference type="InterPro" id="IPR008152">
    <property type="entry name" value="Clathrin_a/b/g-adaptin_app_Ig"/>
</dbReference>
<dbReference type="GO" id="GO:0006886">
    <property type="term" value="P:intracellular protein transport"/>
    <property type="evidence" value="ECO:0007669"/>
    <property type="project" value="InterPro"/>
</dbReference>
<keyword evidence="3" id="KW-0653">Protein transport</keyword>
<evidence type="ECO:0000256" key="3">
    <source>
        <dbReference type="ARBA" id="ARBA00022927"/>
    </source>
</evidence>
<organism evidence="8 9">
    <name type="scientific">Marmota monax</name>
    <name type="common">Woodchuck</name>
    <dbReference type="NCBI Taxonomy" id="9995"/>
    <lineage>
        <taxon>Eukaryota</taxon>
        <taxon>Metazoa</taxon>
        <taxon>Chordata</taxon>
        <taxon>Craniata</taxon>
        <taxon>Vertebrata</taxon>
        <taxon>Euteleostomi</taxon>
        <taxon>Mammalia</taxon>
        <taxon>Eutheria</taxon>
        <taxon>Euarchontoglires</taxon>
        <taxon>Glires</taxon>
        <taxon>Rodentia</taxon>
        <taxon>Sciuromorpha</taxon>
        <taxon>Sciuridae</taxon>
        <taxon>Xerinae</taxon>
        <taxon>Marmotini</taxon>
        <taxon>Marmota</taxon>
    </lineage>
</organism>
<dbReference type="Gene3D" id="2.60.40.1230">
    <property type="match status" value="1"/>
</dbReference>
<evidence type="ECO:0000256" key="1">
    <source>
        <dbReference type="ARBA" id="ARBA00006613"/>
    </source>
</evidence>
<feature type="compositionally biased region" description="Low complexity" evidence="6">
    <location>
        <begin position="252"/>
        <end position="273"/>
    </location>
</feature>
<feature type="domain" description="Clathrin adaptor alpha/beta/gamma-adaptin appendage Ig-like subdomain" evidence="7">
    <location>
        <begin position="365"/>
        <end position="487"/>
    </location>
</feature>
<evidence type="ECO:0000256" key="4">
    <source>
        <dbReference type="ARBA" id="ARBA00023136"/>
    </source>
</evidence>
<dbReference type="InterPro" id="IPR003164">
    <property type="entry name" value="Clathrin_a-adaptin_app_sub_C"/>
</dbReference>